<reference evidence="2 3" key="1">
    <citation type="journal article" date="2012" name="J. Bacteriol.">
        <title>Complete genome sequence of Nocardia brasiliensis HUJEG-1.</title>
        <authorList>
            <person name="Vera-Cabrera L."/>
            <person name="Ortiz-Lopez R."/>
            <person name="Elizondo-Gonzalez R."/>
            <person name="Perez-Maya A.A."/>
            <person name="Ocampo-Candiani J."/>
        </authorList>
    </citation>
    <scope>NUCLEOTIDE SEQUENCE [LARGE SCALE GENOMIC DNA]</scope>
    <source>
        <strain evidence="3">ATCC 700358</strain>
    </source>
</reference>
<dbReference type="Proteomes" id="UP000006304">
    <property type="component" value="Chromosome"/>
</dbReference>
<name>K0F600_NOCB7</name>
<evidence type="ECO:0000313" key="2">
    <source>
        <dbReference type="EMBL" id="AFU02896.1"/>
    </source>
</evidence>
<evidence type="ECO:0000313" key="3">
    <source>
        <dbReference type="Proteomes" id="UP000006304"/>
    </source>
</evidence>
<dbReference type="NCBIfam" id="TIGR04141">
    <property type="entry name" value="TIGR04141 family sporadically distributed protein"/>
    <property type="match status" value="1"/>
</dbReference>
<feature type="region of interest" description="Disordered" evidence="1">
    <location>
        <begin position="396"/>
        <end position="415"/>
    </location>
</feature>
<dbReference type="InterPro" id="IPR026487">
    <property type="entry name" value="CHP04141"/>
</dbReference>
<evidence type="ECO:0000256" key="1">
    <source>
        <dbReference type="SAM" id="MobiDB-lite"/>
    </source>
</evidence>
<dbReference type="STRING" id="1133849.O3I_024715"/>
<proteinExistence type="predicted"/>
<organism evidence="2 3">
    <name type="scientific">Nocardia brasiliensis (strain ATCC 700358 / HUJEG-1)</name>
    <dbReference type="NCBI Taxonomy" id="1133849"/>
    <lineage>
        <taxon>Bacteria</taxon>
        <taxon>Bacillati</taxon>
        <taxon>Actinomycetota</taxon>
        <taxon>Actinomycetes</taxon>
        <taxon>Mycobacteriales</taxon>
        <taxon>Nocardiaceae</taxon>
        <taxon>Nocardia</taxon>
    </lineage>
</organism>
<dbReference type="AlphaFoldDB" id="K0F600"/>
<dbReference type="KEGG" id="nbr:O3I_024715"/>
<accession>K0F600</accession>
<evidence type="ECO:0008006" key="4">
    <source>
        <dbReference type="Google" id="ProtNLM"/>
    </source>
</evidence>
<dbReference type="RefSeq" id="WP_014985751.1">
    <property type="nucleotide sequence ID" value="NC_018681.1"/>
</dbReference>
<dbReference type="Pfam" id="PF19614">
    <property type="entry name" value="DUF6119"/>
    <property type="match status" value="1"/>
</dbReference>
<protein>
    <recommendedName>
        <fullName evidence="4">Sporadically distributed protein, TIGR04141 family</fullName>
    </recommendedName>
</protein>
<dbReference type="HOGENOM" id="CLU_035500_0_0_11"/>
<dbReference type="EMBL" id="CP003876">
    <property type="protein sequence ID" value="AFU02896.1"/>
    <property type="molecule type" value="Genomic_DNA"/>
</dbReference>
<dbReference type="eggNOG" id="ENOG502Z97J">
    <property type="taxonomic scope" value="Bacteria"/>
</dbReference>
<sequence length="564" mass="62649">MDETTLSKKTTRWSSLHRLLDPAGGPVDLRWFVREKYLHDTNYEIRDFSHGGLSGLLVSGARLPERAEWCPAAQGLTGLPVSVTTSPAGGLLLTRTTGRLYALTYGSLGHHILDPDYRDDDFGLGFAVRCLGETDVTRFRSEIMDRRGRVEDYTMLGGSDVAGFGLDKFSSLVRRICGSAELNMTAKLPTSLAVRIECSGHAIKLPLAASPAQFLADLAEIERVCDREDPLEGLAFVERFRKLNRHSPAALGADKILATLLGEPNNARLGITMPDNCVDYYGAAQSFSILLGSHATAVNDIDVEALLAQIHGCTEDRRLSNLHRLRVTMYEDSAQTTPSGPETRGTDWLVAEVEHEDERYYYRQGYWHEIGAWHLETLREELDELFNATTNITVPAWTKGPPRSTGKKKGQDSHDEDWFNREIAKQPGYQLFDKQNLFTDFFHGGGLEICDVLGPDCELICVKKASSSAPLSHLFAQAVNAVKVLRTDKEVAKKFRDSIAKHNPNHPMVNDIGSVKVVFAILLKDGEETTTNSLFPFSQISLVRSLIELRTMNADVRVITITRS</sequence>
<gene>
    <name evidence="2" type="ORF">O3I_024715</name>
</gene>
<keyword evidence="3" id="KW-1185">Reference proteome</keyword>